<keyword evidence="5" id="KW-1185">Reference proteome</keyword>
<dbReference type="SUPFAM" id="SSF48403">
    <property type="entry name" value="Ankyrin repeat"/>
    <property type="match status" value="1"/>
</dbReference>
<name>A0AAE1FSZ0_PETCI</name>
<proteinExistence type="predicted"/>
<organism evidence="4 5">
    <name type="scientific">Petrolisthes cinctipes</name>
    <name type="common">Flat porcelain crab</name>
    <dbReference type="NCBI Taxonomy" id="88211"/>
    <lineage>
        <taxon>Eukaryota</taxon>
        <taxon>Metazoa</taxon>
        <taxon>Ecdysozoa</taxon>
        <taxon>Arthropoda</taxon>
        <taxon>Crustacea</taxon>
        <taxon>Multicrustacea</taxon>
        <taxon>Malacostraca</taxon>
        <taxon>Eumalacostraca</taxon>
        <taxon>Eucarida</taxon>
        <taxon>Decapoda</taxon>
        <taxon>Pleocyemata</taxon>
        <taxon>Anomura</taxon>
        <taxon>Galatheoidea</taxon>
        <taxon>Porcellanidae</taxon>
        <taxon>Petrolisthes</taxon>
    </lineage>
</organism>
<dbReference type="GO" id="GO:0085020">
    <property type="term" value="P:protein K6-linked ubiquitination"/>
    <property type="evidence" value="ECO:0007669"/>
    <property type="project" value="TreeGrafter"/>
</dbReference>
<dbReference type="PROSITE" id="PS50088">
    <property type="entry name" value="ANK_REPEAT"/>
    <property type="match status" value="2"/>
</dbReference>
<dbReference type="GO" id="GO:0031436">
    <property type="term" value="C:BRCA1-BARD1 complex"/>
    <property type="evidence" value="ECO:0007669"/>
    <property type="project" value="TreeGrafter"/>
</dbReference>
<evidence type="ECO:0000256" key="1">
    <source>
        <dbReference type="ARBA" id="ARBA00022737"/>
    </source>
</evidence>
<dbReference type="Pfam" id="PF12796">
    <property type="entry name" value="Ank_2"/>
    <property type="match status" value="1"/>
</dbReference>
<keyword evidence="1" id="KW-0677">Repeat</keyword>
<dbReference type="PANTHER" id="PTHR24171:SF8">
    <property type="entry name" value="BRCA1-ASSOCIATED RING DOMAIN PROTEIN 1"/>
    <property type="match status" value="1"/>
</dbReference>
<dbReference type="EMBL" id="JAWQEG010001472">
    <property type="protein sequence ID" value="KAK3879251.1"/>
    <property type="molecule type" value="Genomic_DNA"/>
</dbReference>
<dbReference type="AlphaFoldDB" id="A0AAE1FSZ0"/>
<dbReference type="Proteomes" id="UP001286313">
    <property type="component" value="Unassembled WGS sequence"/>
</dbReference>
<gene>
    <name evidence="4" type="ORF">Pcinc_016162</name>
</gene>
<feature type="repeat" description="ANK" evidence="3">
    <location>
        <begin position="36"/>
        <end position="68"/>
    </location>
</feature>
<reference evidence="4" key="1">
    <citation type="submission" date="2023-10" db="EMBL/GenBank/DDBJ databases">
        <title>Genome assemblies of two species of porcelain crab, Petrolisthes cinctipes and Petrolisthes manimaculis (Anomura: Porcellanidae).</title>
        <authorList>
            <person name="Angst P."/>
        </authorList>
    </citation>
    <scope>NUCLEOTIDE SEQUENCE</scope>
    <source>
        <strain evidence="4">PB745_01</strain>
        <tissue evidence="4">Gill</tissue>
    </source>
</reference>
<comment type="caution">
    <text evidence="4">The sequence shown here is derived from an EMBL/GenBank/DDBJ whole genome shotgun (WGS) entry which is preliminary data.</text>
</comment>
<keyword evidence="2 3" id="KW-0040">ANK repeat</keyword>
<dbReference type="Gene3D" id="1.25.40.20">
    <property type="entry name" value="Ankyrin repeat-containing domain"/>
    <property type="match status" value="1"/>
</dbReference>
<sequence length="101" mass="11025">MTVDTTEVVNMIRKGDKIGVLVYLHNGGDPNARNHMGWTLLHLACMEGQTSVVEVLLDSGASANSCTTDMSTPLHRACLHGYKTIAELLIKKNAYINAQVR</sequence>
<dbReference type="PANTHER" id="PTHR24171">
    <property type="entry name" value="ANKYRIN REPEAT DOMAIN-CONTAINING PROTEIN 39-RELATED"/>
    <property type="match status" value="1"/>
</dbReference>
<dbReference type="GO" id="GO:0070531">
    <property type="term" value="C:BRCA1-A complex"/>
    <property type="evidence" value="ECO:0007669"/>
    <property type="project" value="TreeGrafter"/>
</dbReference>
<evidence type="ECO:0000256" key="3">
    <source>
        <dbReference type="PROSITE-ProRule" id="PRU00023"/>
    </source>
</evidence>
<dbReference type="InterPro" id="IPR036770">
    <property type="entry name" value="Ankyrin_rpt-contain_sf"/>
</dbReference>
<dbReference type="SMART" id="SM00248">
    <property type="entry name" value="ANK"/>
    <property type="match status" value="2"/>
</dbReference>
<accession>A0AAE1FSZ0</accession>
<evidence type="ECO:0000313" key="5">
    <source>
        <dbReference type="Proteomes" id="UP001286313"/>
    </source>
</evidence>
<dbReference type="GO" id="GO:0004842">
    <property type="term" value="F:ubiquitin-protein transferase activity"/>
    <property type="evidence" value="ECO:0007669"/>
    <property type="project" value="TreeGrafter"/>
</dbReference>
<dbReference type="InterPro" id="IPR002110">
    <property type="entry name" value="Ankyrin_rpt"/>
</dbReference>
<evidence type="ECO:0000313" key="4">
    <source>
        <dbReference type="EMBL" id="KAK3879251.1"/>
    </source>
</evidence>
<dbReference type="PROSITE" id="PS50297">
    <property type="entry name" value="ANK_REP_REGION"/>
    <property type="match status" value="2"/>
</dbReference>
<evidence type="ECO:0000256" key="2">
    <source>
        <dbReference type="ARBA" id="ARBA00023043"/>
    </source>
</evidence>
<feature type="repeat" description="ANK" evidence="3">
    <location>
        <begin position="69"/>
        <end position="101"/>
    </location>
</feature>
<protein>
    <submittedName>
        <fullName evidence="4">Uncharacterized protein</fullName>
    </submittedName>
</protein>